<protein>
    <submittedName>
        <fullName evidence="2">Uncharacterized protein</fullName>
    </submittedName>
</protein>
<dbReference type="STRING" id="1423810.FD19_GL001768"/>
<keyword evidence="1" id="KW-0472">Membrane</keyword>
<gene>
    <name evidence="2" type="ORF">FD19_GL001768</name>
</gene>
<dbReference type="EMBL" id="AYZK01000006">
    <property type="protein sequence ID" value="KRM86718.1"/>
    <property type="molecule type" value="Genomic_DNA"/>
</dbReference>
<sequence length="53" mass="5911">MTDLGPLLIKGGVIGALLVLVTWCQWGQVVNGLLIALAIVMVWIPNGWLRWRR</sequence>
<reference evidence="2 3" key="1">
    <citation type="journal article" date="2015" name="Genome Announc.">
        <title>Expanding the biotechnology potential of lactobacilli through comparative genomics of 213 strains and associated genera.</title>
        <authorList>
            <person name="Sun Z."/>
            <person name="Harris H.M."/>
            <person name="McCann A."/>
            <person name="Guo C."/>
            <person name="Argimon S."/>
            <person name="Zhang W."/>
            <person name="Yang X."/>
            <person name="Jeffery I.B."/>
            <person name="Cooney J.C."/>
            <person name="Kagawa T.F."/>
            <person name="Liu W."/>
            <person name="Song Y."/>
            <person name="Salvetti E."/>
            <person name="Wrobel A."/>
            <person name="Rasinkangas P."/>
            <person name="Parkhill J."/>
            <person name="Rea M.C."/>
            <person name="O'Sullivan O."/>
            <person name="Ritari J."/>
            <person name="Douillard F.P."/>
            <person name="Paul Ross R."/>
            <person name="Yang R."/>
            <person name="Briner A.E."/>
            <person name="Felis G.E."/>
            <person name="de Vos W.M."/>
            <person name="Barrangou R."/>
            <person name="Klaenhammer T.R."/>
            <person name="Caufield P.W."/>
            <person name="Cui Y."/>
            <person name="Zhang H."/>
            <person name="O'Toole P.W."/>
        </authorList>
    </citation>
    <scope>NUCLEOTIDE SEQUENCE [LARGE SCALE GENOMIC DNA]</scope>
    <source>
        <strain evidence="2 3">DSM 22698</strain>
    </source>
</reference>
<dbReference type="RefSeq" id="WP_156321919.1">
    <property type="nucleotide sequence ID" value="NZ_BBER01000005.1"/>
</dbReference>
<name>A0A0R2C527_9LACO</name>
<comment type="caution">
    <text evidence="2">The sequence shown here is derived from an EMBL/GenBank/DDBJ whole genome shotgun (WGS) entry which is preliminary data.</text>
</comment>
<evidence type="ECO:0000313" key="2">
    <source>
        <dbReference type="EMBL" id="KRM86718.1"/>
    </source>
</evidence>
<accession>A0A0R2C527</accession>
<dbReference type="PATRIC" id="fig|1423810.4.peg.1817"/>
<evidence type="ECO:0000313" key="3">
    <source>
        <dbReference type="Proteomes" id="UP000051789"/>
    </source>
</evidence>
<dbReference type="Proteomes" id="UP000051789">
    <property type="component" value="Unassembled WGS sequence"/>
</dbReference>
<organism evidence="2 3">
    <name type="scientific">Lacticaseibacillus thailandensis DSM 22698 = JCM 13996</name>
    <dbReference type="NCBI Taxonomy" id="1423810"/>
    <lineage>
        <taxon>Bacteria</taxon>
        <taxon>Bacillati</taxon>
        <taxon>Bacillota</taxon>
        <taxon>Bacilli</taxon>
        <taxon>Lactobacillales</taxon>
        <taxon>Lactobacillaceae</taxon>
        <taxon>Lacticaseibacillus</taxon>
    </lineage>
</organism>
<evidence type="ECO:0000256" key="1">
    <source>
        <dbReference type="SAM" id="Phobius"/>
    </source>
</evidence>
<keyword evidence="3" id="KW-1185">Reference proteome</keyword>
<keyword evidence="1" id="KW-1133">Transmembrane helix</keyword>
<dbReference type="AlphaFoldDB" id="A0A0R2C527"/>
<feature type="transmembrane region" description="Helical" evidence="1">
    <location>
        <begin position="7"/>
        <end position="23"/>
    </location>
</feature>
<keyword evidence="1" id="KW-0812">Transmembrane</keyword>
<feature type="transmembrane region" description="Helical" evidence="1">
    <location>
        <begin position="29"/>
        <end position="49"/>
    </location>
</feature>
<proteinExistence type="predicted"/>